<comment type="caution">
    <text evidence="1">The sequence shown here is derived from an EMBL/GenBank/DDBJ whole genome shotgun (WGS) entry which is preliminary data.</text>
</comment>
<dbReference type="Proteomes" id="UP000274822">
    <property type="component" value="Unassembled WGS sequence"/>
</dbReference>
<sequence length="256" mass="27243">MSTIKTQNAVTSDVWLVNQHAIEEERETHHNTTTSPELKTSALPIEKHKLANQPSPTDALIVSGSHSPEREGLFTTLKRKVRKVTSFLDSDGEITVYRNPPPEPAATVPVPVTYATTPSPTIVPNPTMGVVYPQSAVYGQPGVVYAQPGMVYGQSMGTTYVYPTGIGSGYYGAGAYYGAGGYYGVGGYNGIGGYYGAGGYLMQPQYNSTTAPLAIYGGYGVNAGAIPIGLHADGTKKYPTTQYVSLLSDQWQSDIL</sequence>
<name>A0A433QSV6_9FUNG</name>
<proteinExistence type="predicted"/>
<dbReference type="AlphaFoldDB" id="A0A433QSV6"/>
<evidence type="ECO:0000313" key="1">
    <source>
        <dbReference type="EMBL" id="RUS32866.1"/>
    </source>
</evidence>
<keyword evidence="2" id="KW-1185">Reference proteome</keyword>
<organism evidence="1 2">
    <name type="scientific">Jimgerdemannia flammicorona</name>
    <dbReference type="NCBI Taxonomy" id="994334"/>
    <lineage>
        <taxon>Eukaryota</taxon>
        <taxon>Fungi</taxon>
        <taxon>Fungi incertae sedis</taxon>
        <taxon>Mucoromycota</taxon>
        <taxon>Mucoromycotina</taxon>
        <taxon>Endogonomycetes</taxon>
        <taxon>Endogonales</taxon>
        <taxon>Endogonaceae</taxon>
        <taxon>Jimgerdemannia</taxon>
    </lineage>
</organism>
<protein>
    <submittedName>
        <fullName evidence="1">Uncharacterized protein</fullName>
    </submittedName>
</protein>
<reference evidence="1 2" key="1">
    <citation type="journal article" date="2018" name="New Phytol.">
        <title>Phylogenomics of Endogonaceae and evolution of mycorrhizas within Mucoromycota.</title>
        <authorList>
            <person name="Chang Y."/>
            <person name="Desiro A."/>
            <person name="Na H."/>
            <person name="Sandor L."/>
            <person name="Lipzen A."/>
            <person name="Clum A."/>
            <person name="Barry K."/>
            <person name="Grigoriev I.V."/>
            <person name="Martin F.M."/>
            <person name="Stajich J.E."/>
            <person name="Smith M.E."/>
            <person name="Bonito G."/>
            <person name="Spatafora J.W."/>
        </authorList>
    </citation>
    <scope>NUCLEOTIDE SEQUENCE [LARGE SCALE GENOMIC DNA]</scope>
    <source>
        <strain evidence="1 2">AD002</strain>
    </source>
</reference>
<evidence type="ECO:0000313" key="2">
    <source>
        <dbReference type="Proteomes" id="UP000274822"/>
    </source>
</evidence>
<gene>
    <name evidence="1" type="ORF">BC938DRAFT_473989</name>
</gene>
<accession>A0A433QSV6</accession>
<dbReference type="EMBL" id="RBNJ01001696">
    <property type="protein sequence ID" value="RUS32866.1"/>
    <property type="molecule type" value="Genomic_DNA"/>
</dbReference>